<sequence length="302" mass="34959">MNSAYGRYMLNDSFVHRLDPRFKISFTIIYIVLTFLASDFISLGILLLPLLVLFLIGTKSFKAVLKLWIMPLLIGFFLFWINVYTMKYKIYSSPEGGFTPEYLALRHWYPFPIHLGGEYFIAWETVARTLGLVVRVYIMIMITSLMVNTTKPALLSRALEDLLLPLRLIFIPTHVIVMIIYIALRFIPTLLDEAQRIMKAQSSRGVDFKNGKLKDKVKSFTTLIIPLFVSAFSKAEDLANAMETRGYDPYAKRTHYRFLIPTWRDAIVSIIVIGLIVYVALMHNNIIPWQSISWFEVTKFAY</sequence>
<feature type="transmembrane region" description="Helical" evidence="5">
    <location>
        <begin position="68"/>
        <end position="85"/>
    </location>
</feature>
<evidence type="ECO:0000256" key="2">
    <source>
        <dbReference type="ARBA" id="ARBA00022692"/>
    </source>
</evidence>
<feature type="transmembrane region" description="Helical" evidence="5">
    <location>
        <begin position="27"/>
        <end position="56"/>
    </location>
</feature>
<protein>
    <submittedName>
        <fullName evidence="6">Energy-coupling factor transporter transmembrane component T</fullName>
    </submittedName>
</protein>
<keyword evidence="3 5" id="KW-1133">Transmembrane helix</keyword>
<feature type="transmembrane region" description="Helical" evidence="5">
    <location>
        <begin position="129"/>
        <end position="148"/>
    </location>
</feature>
<dbReference type="Pfam" id="PF02361">
    <property type="entry name" value="CbiQ"/>
    <property type="match status" value="1"/>
</dbReference>
<keyword evidence="4 5" id="KW-0472">Membrane</keyword>
<evidence type="ECO:0000313" key="7">
    <source>
        <dbReference type="Proteomes" id="UP001477443"/>
    </source>
</evidence>
<evidence type="ECO:0000256" key="3">
    <source>
        <dbReference type="ARBA" id="ARBA00022989"/>
    </source>
</evidence>
<dbReference type="Proteomes" id="UP001477443">
    <property type="component" value="Chromosome"/>
</dbReference>
<organism evidence="6 7">
    <name type="scientific">Mycoplasmopsis felifaucium</name>
    <dbReference type="NCBI Taxonomy" id="35768"/>
    <lineage>
        <taxon>Bacteria</taxon>
        <taxon>Bacillati</taxon>
        <taxon>Mycoplasmatota</taxon>
        <taxon>Mycoplasmoidales</taxon>
        <taxon>Metamycoplasmataceae</taxon>
        <taxon>Mycoplasmopsis</taxon>
    </lineage>
</organism>
<evidence type="ECO:0000256" key="1">
    <source>
        <dbReference type="ARBA" id="ARBA00004141"/>
    </source>
</evidence>
<evidence type="ECO:0000256" key="4">
    <source>
        <dbReference type="ARBA" id="ARBA00023136"/>
    </source>
</evidence>
<keyword evidence="2 5" id="KW-0812">Transmembrane</keyword>
<proteinExistence type="predicted"/>
<feature type="transmembrane region" description="Helical" evidence="5">
    <location>
        <begin position="262"/>
        <end position="281"/>
    </location>
</feature>
<evidence type="ECO:0000313" key="6">
    <source>
        <dbReference type="EMBL" id="WXL29294.1"/>
    </source>
</evidence>
<feature type="transmembrane region" description="Helical" evidence="5">
    <location>
        <begin position="168"/>
        <end position="191"/>
    </location>
</feature>
<comment type="subcellular location">
    <subcellularLocation>
        <location evidence="1">Membrane</location>
        <topology evidence="1">Multi-pass membrane protein</topology>
    </subcellularLocation>
</comment>
<dbReference type="RefSeq" id="WP_338822908.1">
    <property type="nucleotide sequence ID" value="NZ_CP148067.1"/>
</dbReference>
<dbReference type="CDD" id="cd16914">
    <property type="entry name" value="EcfT"/>
    <property type="match status" value="1"/>
</dbReference>
<dbReference type="PANTHER" id="PTHR33514:SF13">
    <property type="entry name" value="PROTEIN ABCI12, CHLOROPLASTIC"/>
    <property type="match status" value="1"/>
</dbReference>
<gene>
    <name evidence="6" type="ORF">WG617_01430</name>
</gene>
<name>A0ABZ2RQH7_9BACT</name>
<dbReference type="InterPro" id="IPR003339">
    <property type="entry name" value="ABC/ECF_trnsptr_transmembrane"/>
</dbReference>
<dbReference type="PANTHER" id="PTHR33514">
    <property type="entry name" value="PROTEIN ABCI12, CHLOROPLASTIC"/>
    <property type="match status" value="1"/>
</dbReference>
<keyword evidence="7" id="KW-1185">Reference proteome</keyword>
<reference evidence="6" key="1">
    <citation type="submission" date="2024-03" db="EMBL/GenBank/DDBJ databases">
        <title>Complete genome sequence of Mycoplasma felifaucium Z921 isolated from the trachea of a cheetah.</title>
        <authorList>
            <person name="Spergser J."/>
        </authorList>
    </citation>
    <scope>NUCLEOTIDE SEQUENCE [LARGE SCALE GENOMIC DNA]</scope>
    <source>
        <strain evidence="6">Z921</strain>
    </source>
</reference>
<dbReference type="EMBL" id="CP148067">
    <property type="protein sequence ID" value="WXL29294.1"/>
    <property type="molecule type" value="Genomic_DNA"/>
</dbReference>
<accession>A0ABZ2RQH7</accession>
<evidence type="ECO:0000256" key="5">
    <source>
        <dbReference type="SAM" id="Phobius"/>
    </source>
</evidence>